<reference evidence="1 2" key="1">
    <citation type="submission" date="2017-07" db="EMBL/GenBank/DDBJ databases">
        <title>Draft Genome Sequences of Select Purple Nonsulfur Bacteria.</title>
        <authorList>
            <person name="Lasarre B."/>
            <person name="Mckinlay J.B."/>
        </authorList>
    </citation>
    <scope>NUCLEOTIDE SEQUENCE [LARGE SCALE GENOMIC DNA]</scope>
    <source>
        <strain evidence="1 2">DSM 5909</strain>
    </source>
</reference>
<dbReference type="NCBIfam" id="TIGR01683">
    <property type="entry name" value="thiS"/>
    <property type="match status" value="1"/>
</dbReference>
<name>A0A327KUG6_9BRAD</name>
<dbReference type="CDD" id="cd00565">
    <property type="entry name" value="Ubl_ThiS"/>
    <property type="match status" value="1"/>
</dbReference>
<evidence type="ECO:0000313" key="2">
    <source>
        <dbReference type="Proteomes" id="UP000249130"/>
    </source>
</evidence>
<dbReference type="InterPro" id="IPR010035">
    <property type="entry name" value="Thi_S"/>
</dbReference>
<dbReference type="Gene3D" id="3.10.20.30">
    <property type="match status" value="1"/>
</dbReference>
<gene>
    <name evidence="1" type="primary">thiS</name>
    <name evidence="1" type="ORF">CH341_22435</name>
</gene>
<dbReference type="Pfam" id="PF02597">
    <property type="entry name" value="ThiS"/>
    <property type="match status" value="1"/>
</dbReference>
<dbReference type="InterPro" id="IPR012675">
    <property type="entry name" value="Beta-grasp_dom_sf"/>
</dbReference>
<keyword evidence="2" id="KW-1185">Reference proteome</keyword>
<sequence length="71" mass="7138">MEALAGITVNGLAEPFEAATVAALLAAKDIDSDARGIAVALNGRVVPRTAWSQQAVAPGDAVEIVRARPGG</sequence>
<dbReference type="Proteomes" id="UP000249130">
    <property type="component" value="Unassembled WGS sequence"/>
</dbReference>
<dbReference type="PANTHER" id="PTHR34472">
    <property type="entry name" value="SULFUR CARRIER PROTEIN THIS"/>
    <property type="match status" value="1"/>
</dbReference>
<organism evidence="1 2">
    <name type="scientific">Rhodoplanes roseus</name>
    <dbReference type="NCBI Taxonomy" id="29409"/>
    <lineage>
        <taxon>Bacteria</taxon>
        <taxon>Pseudomonadati</taxon>
        <taxon>Pseudomonadota</taxon>
        <taxon>Alphaproteobacteria</taxon>
        <taxon>Hyphomicrobiales</taxon>
        <taxon>Nitrobacteraceae</taxon>
        <taxon>Rhodoplanes</taxon>
    </lineage>
</organism>
<dbReference type="EMBL" id="NPEX01000204">
    <property type="protein sequence ID" value="RAI41085.1"/>
    <property type="molecule type" value="Genomic_DNA"/>
</dbReference>
<dbReference type="InterPro" id="IPR016155">
    <property type="entry name" value="Mopterin_synth/thiamin_S_b"/>
</dbReference>
<comment type="caution">
    <text evidence="1">The sequence shown here is derived from an EMBL/GenBank/DDBJ whole genome shotgun (WGS) entry which is preliminary data.</text>
</comment>
<protein>
    <submittedName>
        <fullName evidence="1">Thiamine biosynthesis protein ThiS</fullName>
    </submittedName>
</protein>
<accession>A0A327KUG6</accession>
<dbReference type="PANTHER" id="PTHR34472:SF1">
    <property type="entry name" value="SULFUR CARRIER PROTEIN THIS"/>
    <property type="match status" value="1"/>
</dbReference>
<evidence type="ECO:0000313" key="1">
    <source>
        <dbReference type="EMBL" id="RAI41085.1"/>
    </source>
</evidence>
<dbReference type="SUPFAM" id="SSF54285">
    <property type="entry name" value="MoaD/ThiS"/>
    <property type="match status" value="1"/>
</dbReference>
<proteinExistence type="predicted"/>
<dbReference type="OrthoDB" id="197113at2"/>
<dbReference type="AlphaFoldDB" id="A0A327KUG6"/>
<dbReference type="InterPro" id="IPR003749">
    <property type="entry name" value="ThiS/MoaD-like"/>
</dbReference>